<dbReference type="SUPFAM" id="SSF102114">
    <property type="entry name" value="Radical SAM enzymes"/>
    <property type="match status" value="1"/>
</dbReference>
<feature type="domain" description="Radical SAM core" evidence="2">
    <location>
        <begin position="16"/>
        <end position="109"/>
    </location>
</feature>
<dbReference type="EMBL" id="HG001685">
    <property type="protein sequence ID" value="CDF34341.1"/>
    <property type="molecule type" value="Genomic_DNA"/>
</dbReference>
<dbReference type="Gramene" id="CDF34341">
    <property type="protein sequence ID" value="CDF34341"/>
    <property type="gene ID" value="CHC_T00002774001"/>
</dbReference>
<gene>
    <name evidence="3" type="ORF">CHC_T00002774001</name>
</gene>
<evidence type="ECO:0000259" key="2">
    <source>
        <dbReference type="Pfam" id="PF04055"/>
    </source>
</evidence>
<dbReference type="KEGG" id="ccp:CHC_T00002774001"/>
<organism evidence="3 4">
    <name type="scientific">Chondrus crispus</name>
    <name type="common">Carrageen Irish moss</name>
    <name type="synonym">Polymorpha crispa</name>
    <dbReference type="NCBI Taxonomy" id="2769"/>
    <lineage>
        <taxon>Eukaryota</taxon>
        <taxon>Rhodophyta</taxon>
        <taxon>Florideophyceae</taxon>
        <taxon>Rhodymeniophycidae</taxon>
        <taxon>Gigartinales</taxon>
        <taxon>Gigartinaceae</taxon>
        <taxon>Chondrus</taxon>
    </lineage>
</organism>
<evidence type="ECO:0000313" key="3">
    <source>
        <dbReference type="EMBL" id="CDF34341.1"/>
    </source>
</evidence>
<evidence type="ECO:0000256" key="1">
    <source>
        <dbReference type="SAM" id="MobiDB-lite"/>
    </source>
</evidence>
<dbReference type="GO" id="GO:0051536">
    <property type="term" value="F:iron-sulfur cluster binding"/>
    <property type="evidence" value="ECO:0007669"/>
    <property type="project" value="InterPro"/>
</dbReference>
<accession>R7QA95</accession>
<feature type="region of interest" description="Disordered" evidence="1">
    <location>
        <begin position="447"/>
        <end position="471"/>
    </location>
</feature>
<dbReference type="OMA" id="MHRFMDA"/>
<dbReference type="SFLD" id="SFLDS00029">
    <property type="entry name" value="Radical_SAM"/>
    <property type="match status" value="1"/>
</dbReference>
<dbReference type="OrthoDB" id="3847at2759"/>
<sequence length="471" mass="53572">MLGRLSPGCEGTRAVFPSCNFSCTPCYHSADANSVRVDGMHTVTEIARQMDFLRRERGPVGHCQLIGGEVTLLPPEDHALALETMRFFGRIPMSFSHGDFDYDYLKRLAVKDGRRRFDRLDFALHFDMEMRGRRGIPRPRNESELTPYRQKLVDMFERLRREHGVRYYLAHNMTVQAANLPYIAQAVRESRAMGFRLLSFQPAAQQGAEKRWVDNLRSIADDDGEMVWQEIEKGMGIRLPYSLFQMGDVRCNRMCACAVLGPKGDPNVKIFPLFDDRCPQDARCRDLIVTNIGNIVMMPHLLAVKLVRTILTRPWLLIPALRWCLRIIARAGGLWPILHRGIRPLTIVMHRFMDAKDVSKAWDLMDDGVSSDDSRVDKAGPRIRETMERLASCSYAMAQPDQGRVVPACVQHSVYDPVENKELARLLSRRDKSQSATQAEVDRIRRTDLSNQQQSLNTNSSEQGCGTTCSG</sequence>
<reference evidence="4" key="1">
    <citation type="journal article" date="2013" name="Proc. Natl. Acad. Sci. U.S.A.">
        <title>Genome structure and metabolic features in the red seaweed Chondrus crispus shed light on evolution of the Archaeplastida.</title>
        <authorList>
            <person name="Collen J."/>
            <person name="Porcel B."/>
            <person name="Carre W."/>
            <person name="Ball S.G."/>
            <person name="Chaparro C."/>
            <person name="Tonon T."/>
            <person name="Barbeyron T."/>
            <person name="Michel G."/>
            <person name="Noel B."/>
            <person name="Valentin K."/>
            <person name="Elias M."/>
            <person name="Artiguenave F."/>
            <person name="Arun A."/>
            <person name="Aury J.M."/>
            <person name="Barbosa-Neto J.F."/>
            <person name="Bothwell J.H."/>
            <person name="Bouget F.Y."/>
            <person name="Brillet L."/>
            <person name="Cabello-Hurtado F."/>
            <person name="Capella-Gutierrez S."/>
            <person name="Charrier B."/>
            <person name="Cladiere L."/>
            <person name="Cock J.M."/>
            <person name="Coelho S.M."/>
            <person name="Colleoni C."/>
            <person name="Czjzek M."/>
            <person name="Da Silva C."/>
            <person name="Delage L."/>
            <person name="Denoeud F."/>
            <person name="Deschamps P."/>
            <person name="Dittami S.M."/>
            <person name="Gabaldon T."/>
            <person name="Gachon C.M."/>
            <person name="Groisillier A."/>
            <person name="Herve C."/>
            <person name="Jabbari K."/>
            <person name="Katinka M."/>
            <person name="Kloareg B."/>
            <person name="Kowalczyk N."/>
            <person name="Labadie K."/>
            <person name="Leblanc C."/>
            <person name="Lopez P.J."/>
            <person name="McLachlan D.H."/>
            <person name="Meslet-Cladiere L."/>
            <person name="Moustafa A."/>
            <person name="Nehr Z."/>
            <person name="Nyvall Collen P."/>
            <person name="Panaud O."/>
            <person name="Partensky F."/>
            <person name="Poulain J."/>
            <person name="Rensing S.A."/>
            <person name="Rousvoal S."/>
            <person name="Samson G."/>
            <person name="Symeonidi A."/>
            <person name="Weissenbach J."/>
            <person name="Zambounis A."/>
            <person name="Wincker P."/>
            <person name="Boyen C."/>
        </authorList>
    </citation>
    <scope>NUCLEOTIDE SEQUENCE [LARGE SCALE GENOMIC DNA]</scope>
    <source>
        <strain evidence="4">cv. Stackhouse</strain>
    </source>
</reference>
<keyword evidence="4" id="KW-1185">Reference proteome</keyword>
<evidence type="ECO:0000313" key="4">
    <source>
        <dbReference type="Proteomes" id="UP000012073"/>
    </source>
</evidence>
<dbReference type="Proteomes" id="UP000012073">
    <property type="component" value="Unassembled WGS sequence"/>
</dbReference>
<dbReference type="InterPro" id="IPR007197">
    <property type="entry name" value="rSAM"/>
</dbReference>
<dbReference type="GeneID" id="17321869"/>
<protein>
    <recommendedName>
        <fullName evidence="2">Radical SAM core domain-containing protein</fullName>
    </recommendedName>
</protein>
<dbReference type="AlphaFoldDB" id="R7QA95"/>
<proteinExistence type="predicted"/>
<dbReference type="Pfam" id="PF04055">
    <property type="entry name" value="Radical_SAM"/>
    <property type="match status" value="1"/>
</dbReference>
<dbReference type="RefSeq" id="XP_005714160.1">
    <property type="nucleotide sequence ID" value="XM_005714103.1"/>
</dbReference>
<dbReference type="InterPro" id="IPR058240">
    <property type="entry name" value="rSAM_sf"/>
</dbReference>
<dbReference type="GO" id="GO:0003824">
    <property type="term" value="F:catalytic activity"/>
    <property type="evidence" value="ECO:0007669"/>
    <property type="project" value="InterPro"/>
</dbReference>
<feature type="compositionally biased region" description="Low complexity" evidence="1">
    <location>
        <begin position="450"/>
        <end position="463"/>
    </location>
</feature>
<name>R7QA95_CHOCR</name>